<comment type="caution">
    <text evidence="11">The sequence shown here is derived from an EMBL/GenBank/DDBJ whole genome shotgun (WGS) entry which is preliminary data.</text>
</comment>
<proteinExistence type="inferred from homology"/>
<evidence type="ECO:0000256" key="4">
    <source>
        <dbReference type="ARBA" id="ARBA00022630"/>
    </source>
</evidence>
<evidence type="ECO:0000259" key="8">
    <source>
        <dbReference type="Pfam" id="PF00441"/>
    </source>
</evidence>
<evidence type="ECO:0000256" key="2">
    <source>
        <dbReference type="ARBA" id="ARBA00009347"/>
    </source>
</evidence>
<evidence type="ECO:0000259" key="10">
    <source>
        <dbReference type="Pfam" id="PF02771"/>
    </source>
</evidence>
<feature type="domain" description="Acyl-CoA dehydrogenase/oxidase N-terminal" evidence="10">
    <location>
        <begin position="13"/>
        <end position="124"/>
    </location>
</feature>
<dbReference type="InterPro" id="IPR013786">
    <property type="entry name" value="AcylCoA_DH/ox_N"/>
</dbReference>
<dbReference type="GO" id="GO:0033539">
    <property type="term" value="P:fatty acid beta-oxidation using acyl-CoA dehydrogenase"/>
    <property type="evidence" value="ECO:0007669"/>
    <property type="project" value="TreeGrafter"/>
</dbReference>
<keyword evidence="12" id="KW-1185">Reference proteome</keyword>
<reference evidence="11 12" key="1">
    <citation type="submission" date="2016-09" db="EMBL/GenBank/DDBJ databases">
        <title>Pseudonocardia autotrophica DSM535, a candidate organism with high potential of specific P450 cytochromes.</title>
        <authorList>
            <person name="Grumaz C."/>
            <person name="Vainshtein Y."/>
            <person name="Kirstahler P."/>
            <person name="Sohn K."/>
        </authorList>
    </citation>
    <scope>NUCLEOTIDE SEQUENCE [LARGE SCALE GENOMIC DNA]</scope>
    <source>
        <strain evidence="11 12">DSM 535</strain>
    </source>
</reference>
<evidence type="ECO:0000256" key="1">
    <source>
        <dbReference type="ARBA" id="ARBA00001974"/>
    </source>
</evidence>
<evidence type="ECO:0000256" key="6">
    <source>
        <dbReference type="ARBA" id="ARBA00023002"/>
    </source>
</evidence>
<comment type="similarity">
    <text evidence="2 7">Belongs to the acyl-CoA dehydrogenase family.</text>
</comment>
<comment type="cofactor">
    <cofactor evidence="1 7">
        <name>FAD</name>
        <dbReference type="ChEBI" id="CHEBI:57692"/>
    </cofactor>
</comment>
<dbReference type="SUPFAM" id="SSF47203">
    <property type="entry name" value="Acyl-CoA dehydrogenase C-terminal domain-like"/>
    <property type="match status" value="1"/>
</dbReference>
<dbReference type="PANTHER" id="PTHR48083:SF13">
    <property type="entry name" value="ACYL-COA DEHYDROGENASE FAMILY MEMBER 11"/>
    <property type="match status" value="1"/>
</dbReference>
<organism evidence="11 12">
    <name type="scientific">Pseudonocardia autotrophica</name>
    <name type="common">Amycolata autotrophica</name>
    <name type="synonym">Nocardia autotrophica</name>
    <dbReference type="NCBI Taxonomy" id="2074"/>
    <lineage>
        <taxon>Bacteria</taxon>
        <taxon>Bacillati</taxon>
        <taxon>Actinomycetota</taxon>
        <taxon>Actinomycetes</taxon>
        <taxon>Pseudonocardiales</taxon>
        <taxon>Pseudonocardiaceae</taxon>
        <taxon>Pseudonocardia</taxon>
    </lineage>
</organism>
<name>A0A1Y2N9T1_PSEAH</name>
<dbReference type="Pfam" id="PF02771">
    <property type="entry name" value="Acyl-CoA_dh_N"/>
    <property type="match status" value="1"/>
</dbReference>
<dbReference type="GO" id="GO:0005737">
    <property type="term" value="C:cytoplasm"/>
    <property type="evidence" value="ECO:0007669"/>
    <property type="project" value="TreeGrafter"/>
</dbReference>
<dbReference type="GO" id="GO:0050660">
    <property type="term" value="F:flavin adenine dinucleotide binding"/>
    <property type="evidence" value="ECO:0007669"/>
    <property type="project" value="InterPro"/>
</dbReference>
<dbReference type="Gene3D" id="1.10.540.10">
    <property type="entry name" value="Acyl-CoA dehydrogenase/oxidase, N-terminal domain"/>
    <property type="match status" value="1"/>
</dbReference>
<keyword evidence="6 7" id="KW-0560">Oxidoreductase</keyword>
<dbReference type="InterPro" id="IPR037069">
    <property type="entry name" value="AcylCoA_DH/ox_N_sf"/>
</dbReference>
<evidence type="ECO:0000256" key="5">
    <source>
        <dbReference type="ARBA" id="ARBA00022827"/>
    </source>
</evidence>
<feature type="domain" description="Acyl-CoA oxidase/dehydrogenase middle" evidence="9">
    <location>
        <begin position="128"/>
        <end position="226"/>
    </location>
</feature>
<dbReference type="SUPFAM" id="SSF56645">
    <property type="entry name" value="Acyl-CoA dehydrogenase NM domain-like"/>
    <property type="match status" value="1"/>
</dbReference>
<gene>
    <name evidence="11" type="primary">bbsG_1</name>
    <name evidence="11" type="ORF">BG845_00049</name>
</gene>
<evidence type="ECO:0000256" key="7">
    <source>
        <dbReference type="RuleBase" id="RU362125"/>
    </source>
</evidence>
<dbReference type="STRING" id="2074.BG845_00049"/>
<dbReference type="Gene3D" id="2.40.110.10">
    <property type="entry name" value="Butyryl-CoA Dehydrogenase, subunit A, domain 2"/>
    <property type="match status" value="1"/>
</dbReference>
<keyword evidence="4 7" id="KW-0285">Flavoprotein</keyword>
<dbReference type="AlphaFoldDB" id="A0A1Y2N9T1"/>
<dbReference type="InterPro" id="IPR046373">
    <property type="entry name" value="Acyl-CoA_Oxase/DH_mid-dom_sf"/>
</dbReference>
<dbReference type="EC" id="1.3.8.3" evidence="11"/>
<dbReference type="InterPro" id="IPR009075">
    <property type="entry name" value="AcylCo_DH/oxidase_C"/>
</dbReference>
<dbReference type="Proteomes" id="UP000194360">
    <property type="component" value="Unassembled WGS sequence"/>
</dbReference>
<dbReference type="PROSITE" id="PS00073">
    <property type="entry name" value="ACYL_COA_DH_2"/>
    <property type="match status" value="1"/>
</dbReference>
<dbReference type="OrthoDB" id="8876745at2"/>
<dbReference type="Pfam" id="PF02770">
    <property type="entry name" value="Acyl-CoA_dh_M"/>
    <property type="match status" value="1"/>
</dbReference>
<dbReference type="Gene3D" id="1.20.140.10">
    <property type="entry name" value="Butyryl-CoA Dehydrogenase, subunit A, domain 3"/>
    <property type="match status" value="1"/>
</dbReference>
<feature type="domain" description="Acyl-CoA dehydrogenase/oxidase C-terminal" evidence="8">
    <location>
        <begin position="239"/>
        <end position="387"/>
    </location>
</feature>
<dbReference type="InterPro" id="IPR006089">
    <property type="entry name" value="Acyl-CoA_DH_CS"/>
</dbReference>
<comment type="subunit">
    <text evidence="3">Homodimer.</text>
</comment>
<dbReference type="InterPro" id="IPR036250">
    <property type="entry name" value="AcylCo_DH-like_C"/>
</dbReference>
<sequence length="430" mass="45283">MAVDFEPDPLVAELAARTARFVREEVIPIEVANDGVAGSEQVRRELQAGARAAGVFAPHAAEEFGGHGLDMRGRATVFEEAGYSLLGPIALNIAAPDEGNVHMLEQIASDEQKARYLAPLAAGDVRSCFAMTEPAPGAGSDPDALSTTATRVPGGWRIDGRKWFITGADGAGFAIVMARTAGVPGDRGGATMFLVDADNPGMRIGRHIPTLDESLHGGHLEVTFDDCRIGDDAVLGEVDQGYRYAQVRLGPARMTHCMRWLGIARRAQDIAVAHASRRRLFGSRLGDLGMAQAMIADNEIDVSAARGLILRACWELDRGRHAGTEVSVAKVFTAEAVWRVVDRSLQLCGSLGVSGDVLLGRFLREVRPFRIYDGPSETHRWSIARRVVGRAAAAADSAADAAVDSAVGATVNGTANGTAAGGTAGPAGAR</sequence>
<accession>A0A1Y2N9T1</accession>
<dbReference type="InterPro" id="IPR006091">
    <property type="entry name" value="Acyl-CoA_Oxase/DH_mid-dom"/>
</dbReference>
<dbReference type="EMBL" id="MIGB01000001">
    <property type="protein sequence ID" value="OSY43929.1"/>
    <property type="molecule type" value="Genomic_DNA"/>
</dbReference>
<evidence type="ECO:0000313" key="12">
    <source>
        <dbReference type="Proteomes" id="UP000194360"/>
    </source>
</evidence>
<evidence type="ECO:0000313" key="11">
    <source>
        <dbReference type="EMBL" id="OSY43929.1"/>
    </source>
</evidence>
<evidence type="ECO:0000256" key="3">
    <source>
        <dbReference type="ARBA" id="ARBA00011738"/>
    </source>
</evidence>
<dbReference type="GO" id="GO:0003995">
    <property type="term" value="F:acyl-CoA dehydrogenase activity"/>
    <property type="evidence" value="ECO:0007669"/>
    <property type="project" value="InterPro"/>
</dbReference>
<dbReference type="RefSeq" id="WP_085910414.1">
    <property type="nucleotide sequence ID" value="NZ_AP018920.1"/>
</dbReference>
<dbReference type="CDD" id="cd00567">
    <property type="entry name" value="ACAD"/>
    <property type="match status" value="1"/>
</dbReference>
<dbReference type="PANTHER" id="PTHR48083">
    <property type="entry name" value="MEDIUM-CHAIN SPECIFIC ACYL-COA DEHYDROGENASE, MITOCHONDRIAL-RELATED"/>
    <property type="match status" value="1"/>
</dbReference>
<dbReference type="Pfam" id="PF00441">
    <property type="entry name" value="Acyl-CoA_dh_1"/>
    <property type="match status" value="1"/>
</dbReference>
<keyword evidence="5 7" id="KW-0274">FAD</keyword>
<protein>
    <submittedName>
        <fullName evidence="11">(R)-benzylsuccinyl-CoA dehydrogenase</fullName>
        <ecNumber evidence="11">1.3.8.3</ecNumber>
    </submittedName>
</protein>
<dbReference type="GO" id="GO:0033734">
    <property type="term" value="F:(R)-benzylsuccinyl-CoA dehydrogenase activity"/>
    <property type="evidence" value="ECO:0007669"/>
    <property type="project" value="UniProtKB-EC"/>
</dbReference>
<evidence type="ECO:0000259" key="9">
    <source>
        <dbReference type="Pfam" id="PF02770"/>
    </source>
</evidence>
<dbReference type="InterPro" id="IPR050741">
    <property type="entry name" value="Acyl-CoA_dehydrogenase"/>
</dbReference>
<dbReference type="InterPro" id="IPR009100">
    <property type="entry name" value="AcylCoA_DH/oxidase_NM_dom_sf"/>
</dbReference>